<dbReference type="RefSeq" id="XP_035657631.1">
    <property type="nucleotide sequence ID" value="XM_035801738.1"/>
</dbReference>
<dbReference type="OMA" id="IHESKEH"/>
<dbReference type="GeneID" id="118403182"/>
<evidence type="ECO:0000256" key="3">
    <source>
        <dbReference type="ARBA" id="ARBA00022771"/>
    </source>
</evidence>
<keyword evidence="7" id="KW-1185">Reference proteome</keyword>
<feature type="domain" description="C2H2-type" evidence="6">
    <location>
        <begin position="146"/>
        <end position="173"/>
    </location>
</feature>
<name>A0A9J7HDS3_BRAFL</name>
<protein>
    <submittedName>
        <fullName evidence="8">Zinc finger protein 568-like</fullName>
    </submittedName>
</protein>
<keyword evidence="2" id="KW-0677">Repeat</keyword>
<dbReference type="SUPFAM" id="SSF57667">
    <property type="entry name" value="beta-beta-alpha zinc fingers"/>
    <property type="match status" value="4"/>
</dbReference>
<dbReference type="FunFam" id="3.30.160.60:FF:000340">
    <property type="entry name" value="zinc finger protein 473 isoform X1"/>
    <property type="match status" value="1"/>
</dbReference>
<dbReference type="Pfam" id="PF13894">
    <property type="entry name" value="zf-C2H2_4"/>
    <property type="match status" value="1"/>
</dbReference>
<evidence type="ECO:0000256" key="1">
    <source>
        <dbReference type="ARBA" id="ARBA00022723"/>
    </source>
</evidence>
<evidence type="ECO:0000256" key="4">
    <source>
        <dbReference type="ARBA" id="ARBA00022833"/>
    </source>
</evidence>
<evidence type="ECO:0000313" key="7">
    <source>
        <dbReference type="Proteomes" id="UP000001554"/>
    </source>
</evidence>
<gene>
    <name evidence="8" type="primary">LOC118403182</name>
</gene>
<dbReference type="GO" id="GO:0008270">
    <property type="term" value="F:zinc ion binding"/>
    <property type="evidence" value="ECO:0007669"/>
    <property type="project" value="UniProtKB-KW"/>
</dbReference>
<dbReference type="OrthoDB" id="6077919at2759"/>
<sequence length="201" mass="23311">MEVQQNFLCHLCGKGFPTKYQHKRHQYRHNNNCICNICSKSVHGKTALQHHMDFAHRNKTLKCPHCDKTYKSYGGYIAHKSTHAQEEHECKDCGRKFSKKTALYRHRGKAHVTPKQKCDTCGKLFHHPSHLEQHMKTHMGDEARTHKCPTCPASFKWPKALAKHQTTHEGKKTCTICNKDYNGSRQLKRHMSTAHKEQSSI</sequence>
<evidence type="ECO:0000256" key="5">
    <source>
        <dbReference type="PROSITE-ProRule" id="PRU00042"/>
    </source>
</evidence>
<dbReference type="InterPro" id="IPR013087">
    <property type="entry name" value="Znf_C2H2_type"/>
</dbReference>
<feature type="domain" description="C2H2-type" evidence="6">
    <location>
        <begin position="7"/>
        <end position="34"/>
    </location>
</feature>
<evidence type="ECO:0000256" key="2">
    <source>
        <dbReference type="ARBA" id="ARBA00022737"/>
    </source>
</evidence>
<evidence type="ECO:0000313" key="8">
    <source>
        <dbReference type="RefSeq" id="XP_035657631.1"/>
    </source>
</evidence>
<feature type="domain" description="C2H2-type" evidence="6">
    <location>
        <begin position="116"/>
        <end position="143"/>
    </location>
</feature>
<keyword evidence="3 5" id="KW-0863">Zinc-finger</keyword>
<dbReference type="Gene3D" id="3.30.160.60">
    <property type="entry name" value="Classic Zinc Finger"/>
    <property type="match status" value="4"/>
</dbReference>
<dbReference type="KEGG" id="bfo:118403182"/>
<dbReference type="Proteomes" id="UP000001554">
    <property type="component" value="Chromosome 16"/>
</dbReference>
<dbReference type="Pfam" id="PF00096">
    <property type="entry name" value="zf-C2H2"/>
    <property type="match status" value="4"/>
</dbReference>
<evidence type="ECO:0000259" key="6">
    <source>
        <dbReference type="PROSITE" id="PS50157"/>
    </source>
</evidence>
<dbReference type="SMART" id="SM00355">
    <property type="entry name" value="ZnF_C2H2"/>
    <property type="match status" value="7"/>
</dbReference>
<organism evidence="7 8">
    <name type="scientific">Branchiostoma floridae</name>
    <name type="common">Florida lancelet</name>
    <name type="synonym">Amphioxus</name>
    <dbReference type="NCBI Taxonomy" id="7739"/>
    <lineage>
        <taxon>Eukaryota</taxon>
        <taxon>Metazoa</taxon>
        <taxon>Chordata</taxon>
        <taxon>Cephalochordata</taxon>
        <taxon>Leptocardii</taxon>
        <taxon>Amphioxiformes</taxon>
        <taxon>Branchiostomatidae</taxon>
        <taxon>Branchiostoma</taxon>
    </lineage>
</organism>
<keyword evidence="1" id="KW-0479">Metal-binding</keyword>
<dbReference type="AlphaFoldDB" id="A0A9J7HDS3"/>
<dbReference type="InterPro" id="IPR036236">
    <property type="entry name" value="Znf_C2H2_sf"/>
</dbReference>
<dbReference type="PROSITE" id="PS00028">
    <property type="entry name" value="ZINC_FINGER_C2H2_1"/>
    <property type="match status" value="6"/>
</dbReference>
<keyword evidence="4" id="KW-0862">Zinc</keyword>
<dbReference type="PROSITE" id="PS50157">
    <property type="entry name" value="ZINC_FINGER_C2H2_2"/>
    <property type="match status" value="6"/>
</dbReference>
<feature type="domain" description="C2H2-type" evidence="6">
    <location>
        <begin position="61"/>
        <end position="88"/>
    </location>
</feature>
<accession>A0A9J7HDS3</accession>
<feature type="domain" description="C2H2-type" evidence="6">
    <location>
        <begin position="172"/>
        <end position="200"/>
    </location>
</feature>
<dbReference type="PANTHER" id="PTHR23226">
    <property type="entry name" value="ZINC FINGER AND SCAN DOMAIN-CONTAINING"/>
    <property type="match status" value="1"/>
</dbReference>
<dbReference type="GO" id="GO:0005634">
    <property type="term" value="C:nucleus"/>
    <property type="evidence" value="ECO:0007669"/>
    <property type="project" value="UniProtKB-ARBA"/>
</dbReference>
<proteinExistence type="predicted"/>
<reference evidence="8" key="2">
    <citation type="submission" date="2025-08" db="UniProtKB">
        <authorList>
            <consortium name="RefSeq"/>
        </authorList>
    </citation>
    <scope>IDENTIFICATION</scope>
    <source>
        <strain evidence="8">S238N-H82</strain>
        <tissue evidence="8">Testes</tissue>
    </source>
</reference>
<reference evidence="7" key="1">
    <citation type="journal article" date="2020" name="Nat. Ecol. Evol.">
        <title>Deeply conserved synteny resolves early events in vertebrate evolution.</title>
        <authorList>
            <person name="Simakov O."/>
            <person name="Marletaz F."/>
            <person name="Yue J.X."/>
            <person name="O'Connell B."/>
            <person name="Jenkins J."/>
            <person name="Brandt A."/>
            <person name="Calef R."/>
            <person name="Tung C.H."/>
            <person name="Huang T.K."/>
            <person name="Schmutz J."/>
            <person name="Satoh N."/>
            <person name="Yu J.K."/>
            <person name="Putnam N.H."/>
            <person name="Green R.E."/>
            <person name="Rokhsar D.S."/>
        </authorList>
    </citation>
    <scope>NUCLEOTIDE SEQUENCE [LARGE SCALE GENOMIC DNA]</scope>
    <source>
        <strain evidence="7">S238N-H82</strain>
    </source>
</reference>
<feature type="domain" description="C2H2-type" evidence="6">
    <location>
        <begin position="88"/>
        <end position="116"/>
    </location>
</feature>